<protein>
    <submittedName>
        <fullName evidence="8">Cytochrome C biogenesis protein</fullName>
    </submittedName>
</protein>
<accession>V8G523</accession>
<evidence type="ECO:0000256" key="2">
    <source>
        <dbReference type="ARBA" id="ARBA00022692"/>
    </source>
</evidence>
<evidence type="ECO:0000256" key="5">
    <source>
        <dbReference type="ARBA" id="ARBA00023136"/>
    </source>
</evidence>
<dbReference type="AlphaFoldDB" id="V8G523"/>
<dbReference type="Proteomes" id="UP000018766">
    <property type="component" value="Unassembled WGS sequence"/>
</dbReference>
<dbReference type="GO" id="GO:0016020">
    <property type="term" value="C:membrane"/>
    <property type="evidence" value="ECO:0007669"/>
    <property type="project" value="UniProtKB-SubCell"/>
</dbReference>
<evidence type="ECO:0000259" key="7">
    <source>
        <dbReference type="Pfam" id="PF05140"/>
    </source>
</evidence>
<dbReference type="Pfam" id="PF05140">
    <property type="entry name" value="ResB"/>
    <property type="match status" value="1"/>
</dbReference>
<feature type="transmembrane region" description="Helical" evidence="6">
    <location>
        <begin position="637"/>
        <end position="656"/>
    </location>
</feature>
<comment type="caution">
    <text evidence="8">The sequence shown here is derived from an EMBL/GenBank/DDBJ whole genome shotgun (WGS) entry which is preliminary data.</text>
</comment>
<keyword evidence="2 6" id="KW-0812">Transmembrane</keyword>
<feature type="transmembrane region" description="Helical" evidence="6">
    <location>
        <begin position="175"/>
        <end position="193"/>
    </location>
</feature>
<keyword evidence="4 6" id="KW-1133">Transmembrane helix</keyword>
<feature type="transmembrane region" description="Helical" evidence="6">
    <location>
        <begin position="21"/>
        <end position="44"/>
    </location>
</feature>
<dbReference type="PANTHER" id="PTHR31566:SF0">
    <property type="entry name" value="CYTOCHROME C BIOGENESIS PROTEIN CCS1, CHLOROPLASTIC"/>
    <property type="match status" value="1"/>
</dbReference>
<evidence type="ECO:0000313" key="8">
    <source>
        <dbReference type="EMBL" id="ETD70787.1"/>
    </source>
</evidence>
<sequence length="704" mass="80374">MFYENFIVTMQKYKRRWGAELLELFGSMRFAIYLLMIICIASAIGTLLEQNREEIFYIDRFGTYWYQVFSKFSVSQIYNTWWFLVVMAFLVISTSLCLIRNVPKFVKEMRSFKEYVRQSSLKAFPHKIDIQTPYTADQAVNMSKVWLKKQGYAFKEKVEGETVLLASRKGSSNRLGYIFAHLAIVVICIGGLLDSELPNRLQIWFEHKQPIPAEAKFVSDLSPASKFGVHNLSFRGNVSISEGDSSNYALLALGEDTFLQNLPFDIKLNKFIIEYYQMNGMPKRFASDVTITDHETGKSENQIIEVNHPYQLHGVTLYQSSFNDGGSKLTLKTYALKEDKDPNLELKTRVGQTSAITTMVDGKPQTYQLRVDDFRPINVENLSTPESLAKPKNFQEQILAVTGSAASKHNANLHNVGPLVKYTLTDDKNQSVQYQNYMLPVELDGKLVFLIGLKLPTDAGFSYIRIPADEKTSMDEFFALKEALENPEMRLKAAQAYAARVDDPRIDRKNIVALADRALGIFAKSGFKGIDDYVDGVGVPEAERVPANIREPMKGILRDYLVFSAIDLRNMAREKIGLPVLNYVNQADAEKQAMWFDTAIRALSDISFYPAPVVLQLKTFEHIQGTVLQATRSPGKYVVYLGCLFLILGVFQMFYVRERRLWLWVVPSEHGSEIKAAMSSQKRTMDFLKEFEKFKQDFSELERK</sequence>
<name>V8G523_9BURK</name>
<reference evidence="8 9" key="1">
    <citation type="submission" date="2013-11" db="EMBL/GenBank/DDBJ databases">
        <title>Genomic analysis of Pelistega sp. HM-7.</title>
        <authorList>
            <person name="Kumbhare S.V."/>
            <person name="Shetty S.A."/>
            <person name="Sharma O."/>
            <person name="Dhotre D.P."/>
        </authorList>
    </citation>
    <scope>NUCLEOTIDE SEQUENCE [LARGE SCALE GENOMIC DNA]</scope>
    <source>
        <strain evidence="8 9">HM-7</strain>
    </source>
</reference>
<organism evidence="8 9">
    <name type="scientific">Pelistega indica</name>
    <dbReference type="NCBI Taxonomy" id="1414851"/>
    <lineage>
        <taxon>Bacteria</taxon>
        <taxon>Pseudomonadati</taxon>
        <taxon>Pseudomonadota</taxon>
        <taxon>Betaproteobacteria</taxon>
        <taxon>Burkholderiales</taxon>
        <taxon>Alcaligenaceae</taxon>
        <taxon>Pelistega</taxon>
    </lineage>
</organism>
<evidence type="ECO:0000256" key="6">
    <source>
        <dbReference type="SAM" id="Phobius"/>
    </source>
</evidence>
<feature type="domain" description="ResB-like" evidence="7">
    <location>
        <begin position="28"/>
        <end position="692"/>
    </location>
</feature>
<dbReference type="PATRIC" id="fig|1414851.3.peg.1529"/>
<evidence type="ECO:0000256" key="1">
    <source>
        <dbReference type="ARBA" id="ARBA00004141"/>
    </source>
</evidence>
<evidence type="ECO:0000256" key="3">
    <source>
        <dbReference type="ARBA" id="ARBA00022748"/>
    </source>
</evidence>
<evidence type="ECO:0000313" key="9">
    <source>
        <dbReference type="Proteomes" id="UP000018766"/>
    </source>
</evidence>
<proteinExistence type="predicted"/>
<dbReference type="PANTHER" id="PTHR31566">
    <property type="entry name" value="CYTOCHROME C BIOGENESIS PROTEIN CCS1, CHLOROPLASTIC"/>
    <property type="match status" value="1"/>
</dbReference>
<dbReference type="InterPro" id="IPR007816">
    <property type="entry name" value="ResB-like_domain"/>
</dbReference>
<dbReference type="GO" id="GO:0017004">
    <property type="term" value="P:cytochrome complex assembly"/>
    <property type="evidence" value="ECO:0007669"/>
    <property type="project" value="UniProtKB-KW"/>
</dbReference>
<comment type="subcellular location">
    <subcellularLocation>
        <location evidence="1">Membrane</location>
        <topology evidence="1">Multi-pass membrane protein</topology>
    </subcellularLocation>
</comment>
<dbReference type="InterPro" id="IPR023494">
    <property type="entry name" value="Cyt_c_bgen_Ccs1/CcsB/ResB"/>
</dbReference>
<keyword evidence="5 6" id="KW-0472">Membrane</keyword>
<keyword evidence="9" id="KW-1185">Reference proteome</keyword>
<evidence type="ECO:0000256" key="4">
    <source>
        <dbReference type="ARBA" id="ARBA00022989"/>
    </source>
</evidence>
<keyword evidence="3" id="KW-0201">Cytochrome c-type biogenesis</keyword>
<dbReference type="EMBL" id="AYSV01000087">
    <property type="protein sequence ID" value="ETD70787.1"/>
    <property type="molecule type" value="Genomic_DNA"/>
</dbReference>
<feature type="transmembrane region" description="Helical" evidence="6">
    <location>
        <begin position="81"/>
        <end position="102"/>
    </location>
</feature>
<gene>
    <name evidence="8" type="ORF">V757_07405</name>
</gene>